<dbReference type="Proteomes" id="UP001321473">
    <property type="component" value="Unassembled WGS sequence"/>
</dbReference>
<evidence type="ECO:0000259" key="6">
    <source>
        <dbReference type="PROSITE" id="PS50089"/>
    </source>
</evidence>
<dbReference type="GO" id="GO:0008270">
    <property type="term" value="F:zinc ion binding"/>
    <property type="evidence" value="ECO:0007669"/>
    <property type="project" value="UniProtKB-KW"/>
</dbReference>
<dbReference type="PANTHER" id="PTHR22763">
    <property type="entry name" value="RING ZINC FINGER PROTEIN"/>
    <property type="match status" value="1"/>
</dbReference>
<keyword evidence="1" id="KW-0479">Metal-binding</keyword>
<feature type="transmembrane region" description="Helical" evidence="5">
    <location>
        <begin position="110"/>
        <end position="133"/>
    </location>
</feature>
<feature type="transmembrane region" description="Helical" evidence="5">
    <location>
        <begin position="258"/>
        <end position="276"/>
    </location>
</feature>
<gene>
    <name evidence="7" type="ORF">V5799_024947</name>
</gene>
<keyword evidence="5" id="KW-0812">Transmembrane</keyword>
<dbReference type="GO" id="GO:0043161">
    <property type="term" value="P:proteasome-mediated ubiquitin-dependent protein catabolic process"/>
    <property type="evidence" value="ECO:0007669"/>
    <property type="project" value="TreeGrafter"/>
</dbReference>
<protein>
    <recommendedName>
        <fullName evidence="6">RING-type domain-containing protein</fullName>
    </recommendedName>
</protein>
<dbReference type="AlphaFoldDB" id="A0AAQ4EAK9"/>
<evidence type="ECO:0000313" key="7">
    <source>
        <dbReference type="EMBL" id="KAK8771811.1"/>
    </source>
</evidence>
<keyword evidence="3" id="KW-0862">Zinc</keyword>
<dbReference type="GO" id="GO:0012505">
    <property type="term" value="C:endomembrane system"/>
    <property type="evidence" value="ECO:0007669"/>
    <property type="project" value="TreeGrafter"/>
</dbReference>
<dbReference type="Gene3D" id="3.30.40.10">
    <property type="entry name" value="Zinc/RING finger domain, C3HC4 (zinc finger)"/>
    <property type="match status" value="1"/>
</dbReference>
<dbReference type="GO" id="GO:0061630">
    <property type="term" value="F:ubiquitin protein ligase activity"/>
    <property type="evidence" value="ECO:0007669"/>
    <property type="project" value="TreeGrafter"/>
</dbReference>
<dbReference type="SMART" id="SM00184">
    <property type="entry name" value="RING"/>
    <property type="match status" value="1"/>
</dbReference>
<proteinExistence type="predicted"/>
<evidence type="ECO:0000256" key="5">
    <source>
        <dbReference type="SAM" id="Phobius"/>
    </source>
</evidence>
<dbReference type="Pfam" id="PF13923">
    <property type="entry name" value="zf-C3HC4_2"/>
    <property type="match status" value="1"/>
</dbReference>
<organism evidence="7 8">
    <name type="scientific">Amblyomma americanum</name>
    <name type="common">Lone star tick</name>
    <dbReference type="NCBI Taxonomy" id="6943"/>
    <lineage>
        <taxon>Eukaryota</taxon>
        <taxon>Metazoa</taxon>
        <taxon>Ecdysozoa</taxon>
        <taxon>Arthropoda</taxon>
        <taxon>Chelicerata</taxon>
        <taxon>Arachnida</taxon>
        <taxon>Acari</taxon>
        <taxon>Parasitiformes</taxon>
        <taxon>Ixodida</taxon>
        <taxon>Ixodoidea</taxon>
        <taxon>Ixodidae</taxon>
        <taxon>Amblyomminae</taxon>
        <taxon>Amblyomma</taxon>
    </lineage>
</organism>
<comment type="caution">
    <text evidence="7">The sequence shown here is derived from an EMBL/GenBank/DDBJ whole genome shotgun (WGS) entry which is preliminary data.</text>
</comment>
<accession>A0AAQ4EAK9</accession>
<keyword evidence="5" id="KW-1133">Transmembrane helix</keyword>
<evidence type="ECO:0000256" key="1">
    <source>
        <dbReference type="ARBA" id="ARBA00022723"/>
    </source>
</evidence>
<feature type="transmembrane region" description="Helical" evidence="5">
    <location>
        <begin position="154"/>
        <end position="175"/>
    </location>
</feature>
<sequence length="354" mass="40349">MLFRAAAFSSPSLGRCACHTRDSRRRAYDVPLFVPECCVVDECTDARATTMEPLSLLRSQWQVLESFRDRLEGVVQRCEGMLLLLNQVLFFMLCDRWFCPDDRLTGLYSLLFYNILCYLCHYAANVLSLRDYTPYVHVSDQSKVRHLAMSVTKVVLDLTKGVTFVITGVFMLLVFGLEQGLEHFSPSWPYLALTAAYFALTERACQERLPSVLGWLQLESLENLEPLWAPVLSRLASSLATLLLVVAVSFWGGDGVRGGAWGLCLLASYFNVYLGLKAMDRHLKVLLQERARLGRFRFATRQELKGLDDVCPVCLQRMSLARVTPCRHMFHGDCLRRSLKDRSTCPMCKQELWC</sequence>
<dbReference type="InterPro" id="IPR013083">
    <property type="entry name" value="Znf_RING/FYVE/PHD"/>
</dbReference>
<keyword evidence="8" id="KW-1185">Reference proteome</keyword>
<dbReference type="EMBL" id="JARKHS020019278">
    <property type="protein sequence ID" value="KAK8771811.1"/>
    <property type="molecule type" value="Genomic_DNA"/>
</dbReference>
<feature type="transmembrane region" description="Helical" evidence="5">
    <location>
        <begin position="226"/>
        <end position="252"/>
    </location>
</feature>
<name>A0AAQ4EAK9_AMBAM</name>
<dbReference type="InterPro" id="IPR050731">
    <property type="entry name" value="HRD1_E3_ubiq-ligases"/>
</dbReference>
<feature type="domain" description="RING-type" evidence="6">
    <location>
        <begin position="311"/>
        <end position="349"/>
    </location>
</feature>
<dbReference type="PANTHER" id="PTHR22763:SF190">
    <property type="entry name" value="RING FINGER PROTEIN 24"/>
    <property type="match status" value="1"/>
</dbReference>
<evidence type="ECO:0000256" key="4">
    <source>
        <dbReference type="PROSITE-ProRule" id="PRU00175"/>
    </source>
</evidence>
<dbReference type="InterPro" id="IPR001841">
    <property type="entry name" value="Znf_RING"/>
</dbReference>
<evidence type="ECO:0000256" key="2">
    <source>
        <dbReference type="ARBA" id="ARBA00022771"/>
    </source>
</evidence>
<evidence type="ECO:0000313" key="8">
    <source>
        <dbReference type="Proteomes" id="UP001321473"/>
    </source>
</evidence>
<reference evidence="7 8" key="1">
    <citation type="journal article" date="2023" name="Arcadia Sci">
        <title>De novo assembly of a long-read Amblyomma americanum tick genome.</title>
        <authorList>
            <person name="Chou S."/>
            <person name="Poskanzer K.E."/>
            <person name="Rollins M."/>
            <person name="Thuy-Boun P.S."/>
        </authorList>
    </citation>
    <scope>NUCLEOTIDE SEQUENCE [LARGE SCALE GENOMIC DNA]</scope>
    <source>
        <strain evidence="7">F_SG_1</strain>
        <tissue evidence="7">Salivary glands</tissue>
    </source>
</reference>
<keyword evidence="5" id="KW-0472">Membrane</keyword>
<dbReference type="SUPFAM" id="SSF57850">
    <property type="entry name" value="RING/U-box"/>
    <property type="match status" value="1"/>
</dbReference>
<dbReference type="PROSITE" id="PS50089">
    <property type="entry name" value="ZF_RING_2"/>
    <property type="match status" value="1"/>
</dbReference>
<evidence type="ECO:0000256" key="3">
    <source>
        <dbReference type="ARBA" id="ARBA00022833"/>
    </source>
</evidence>
<keyword evidence="2 4" id="KW-0863">Zinc-finger</keyword>